<keyword evidence="1" id="KW-1133">Transmembrane helix</keyword>
<keyword evidence="1" id="KW-0472">Membrane</keyword>
<feature type="transmembrane region" description="Helical" evidence="1">
    <location>
        <begin position="442"/>
        <end position="475"/>
    </location>
</feature>
<reference evidence="3" key="1">
    <citation type="journal article" date="2018" name="Nat. Microbiol.">
        <title>Leveraging single-cell genomics to expand the fungal tree of life.</title>
        <authorList>
            <person name="Ahrendt S.R."/>
            <person name="Quandt C.A."/>
            <person name="Ciobanu D."/>
            <person name="Clum A."/>
            <person name="Salamov A."/>
            <person name="Andreopoulos B."/>
            <person name="Cheng J.F."/>
            <person name="Woyke T."/>
            <person name="Pelin A."/>
            <person name="Henrissat B."/>
            <person name="Reynolds N.K."/>
            <person name="Benny G.L."/>
            <person name="Smith M.E."/>
            <person name="James T.Y."/>
            <person name="Grigoriev I.V."/>
        </authorList>
    </citation>
    <scope>NUCLEOTIDE SEQUENCE [LARGE SCALE GENOMIC DNA]</scope>
</reference>
<name>A0A4P9WF10_9FUNG</name>
<accession>A0A4P9WF10</accession>
<dbReference type="OrthoDB" id="2126436at2759"/>
<protein>
    <recommendedName>
        <fullName evidence="4">Transmembrane protein</fullName>
    </recommendedName>
</protein>
<feature type="transmembrane region" description="Helical" evidence="1">
    <location>
        <begin position="609"/>
        <end position="627"/>
    </location>
</feature>
<feature type="transmembrane region" description="Helical" evidence="1">
    <location>
        <begin position="301"/>
        <end position="323"/>
    </location>
</feature>
<organism evidence="2 3">
    <name type="scientific">Blyttiomyces helicus</name>
    <dbReference type="NCBI Taxonomy" id="388810"/>
    <lineage>
        <taxon>Eukaryota</taxon>
        <taxon>Fungi</taxon>
        <taxon>Fungi incertae sedis</taxon>
        <taxon>Chytridiomycota</taxon>
        <taxon>Chytridiomycota incertae sedis</taxon>
        <taxon>Chytridiomycetes</taxon>
        <taxon>Chytridiomycetes incertae sedis</taxon>
        <taxon>Blyttiomyces</taxon>
    </lineage>
</organism>
<gene>
    <name evidence="2" type="ORF">BDK51DRAFT_33718</name>
</gene>
<proteinExistence type="predicted"/>
<evidence type="ECO:0000313" key="3">
    <source>
        <dbReference type="Proteomes" id="UP000269721"/>
    </source>
</evidence>
<feature type="transmembrane region" description="Helical" evidence="1">
    <location>
        <begin position="387"/>
        <end position="410"/>
    </location>
</feature>
<evidence type="ECO:0008006" key="4">
    <source>
        <dbReference type="Google" id="ProtNLM"/>
    </source>
</evidence>
<feature type="transmembrane region" description="Helical" evidence="1">
    <location>
        <begin position="555"/>
        <end position="574"/>
    </location>
</feature>
<dbReference type="AlphaFoldDB" id="A0A4P9WF10"/>
<dbReference type="Proteomes" id="UP000269721">
    <property type="component" value="Unassembled WGS sequence"/>
</dbReference>
<dbReference type="EMBL" id="KZ996349">
    <property type="protein sequence ID" value="RKO89006.1"/>
    <property type="molecule type" value="Genomic_DNA"/>
</dbReference>
<feature type="transmembrane region" description="Helical" evidence="1">
    <location>
        <begin position="530"/>
        <end position="549"/>
    </location>
</feature>
<evidence type="ECO:0000256" key="1">
    <source>
        <dbReference type="SAM" id="Phobius"/>
    </source>
</evidence>
<sequence length="667" mass="72782">MFGDGGGAALWALVQNAPSGSSAYTSVQLGGKREVLLREVKPEEPLLFSGNMTLSPSVHADVASGSATNITLNLENLSTRNFTLQSTLYLFDPQGLASFNATETVTTLVVDTPVSSETNVTVHLNASRQAAGNYSVLGGCPRREWVQGAWRDGVGDRNPILGRKRGIQFTSSTGDISEGENSIGICYSTTLTSTVFLFAANRGDELQTVSRWYNPLSCVRHRGICLGGSNVTAQSGYWQLPTTYESPEFVSCPQSEQCCPHGGCSLDAPCQVNFTGYVCGGCDEGLFLWGDSCLPCDNHAFTAGVMTAWGFGIFFLVVVYAYFHSSATLFWDDLFFYYQTIGLLNNSVSSSATFSIESQFLFRIDSILGKTQCFLPMAPLVHVASDLVLPCLVFGSCLLLVAGVKIYPYVSRVWTSLPGLIGRYMPSDWKGEDGWLLVKENALLWLLLIWLPIVSHIPAAIFAGVLLFLVIWIPIYGQWKPFSSRLCPLTKVIKMSRHLTAIASQKRKKGAIDNENISDSDPERYRFRTFYMPVFLCSKIAVLIASLASGDNDQAEATSIVIISLILLICHATWPPYVSRIDNFNKLVTVAFIGAICFLRQSGLGSAPSLELVLVFLPLGLVPFKLAEMLMQLKETHRVSVSKSFPDVGDAASTSMPKVLASYLVEA</sequence>
<evidence type="ECO:0000313" key="2">
    <source>
        <dbReference type="EMBL" id="RKO89006.1"/>
    </source>
</evidence>
<keyword evidence="1" id="KW-0812">Transmembrane</keyword>
<keyword evidence="3" id="KW-1185">Reference proteome</keyword>